<name>W4PAR4_9BACE</name>
<dbReference type="Proteomes" id="UP000018861">
    <property type="component" value="Unassembled WGS sequence"/>
</dbReference>
<dbReference type="AlphaFoldDB" id="W4PAR4"/>
<evidence type="ECO:0000313" key="2">
    <source>
        <dbReference type="Proteomes" id="UP000018861"/>
    </source>
</evidence>
<evidence type="ECO:0000313" key="1">
    <source>
        <dbReference type="EMBL" id="GAE16886.1"/>
    </source>
</evidence>
<sequence length="52" mass="5972">MIVYPYFTLVFILIMSQKNSKNFVENHLASLSTIPIIFLCFSTDSKISATFH</sequence>
<organism evidence="1 2">
    <name type="scientific">Bacteroides pyogenes JCM 6292</name>
    <dbReference type="NCBI Taxonomy" id="1235809"/>
    <lineage>
        <taxon>Bacteria</taxon>
        <taxon>Pseudomonadati</taxon>
        <taxon>Bacteroidota</taxon>
        <taxon>Bacteroidia</taxon>
        <taxon>Bacteroidales</taxon>
        <taxon>Bacteroidaceae</taxon>
        <taxon>Bacteroides</taxon>
    </lineage>
</organism>
<proteinExistence type="predicted"/>
<comment type="caution">
    <text evidence="1">The sequence shown here is derived from an EMBL/GenBank/DDBJ whole genome shotgun (WGS) entry which is preliminary data.</text>
</comment>
<accession>W4PAR4</accession>
<protein>
    <submittedName>
        <fullName evidence="1">Uncharacterized protein</fullName>
    </submittedName>
</protein>
<reference evidence="1 2" key="1">
    <citation type="journal article" date="2014" name="Genome Announc.">
        <title>Draft Genome Sequences of Three Strains of Bacteroides pyogenes Isolated from a Cat and Swine.</title>
        <authorList>
            <person name="Sakamoto M."/>
            <person name="Oshima K."/>
            <person name="Suda W."/>
            <person name="Kitamura K."/>
            <person name="Iida T."/>
            <person name="Hattori M."/>
            <person name="Ohkuma M."/>
        </authorList>
    </citation>
    <scope>NUCLEOTIDE SEQUENCE [LARGE SCALE GENOMIC DNA]</scope>
    <source>
        <strain evidence="1 2">JCM 6292</strain>
    </source>
</reference>
<gene>
    <name evidence="1" type="ORF">JCM6292_3393</name>
</gene>
<dbReference type="EMBL" id="BAIQ01000047">
    <property type="protein sequence ID" value="GAE16886.1"/>
    <property type="molecule type" value="Genomic_DNA"/>
</dbReference>